<dbReference type="Gene3D" id="3.30.470.30">
    <property type="entry name" value="DNA ligase/mRNA capping enzyme"/>
    <property type="match status" value="1"/>
</dbReference>
<dbReference type="Proteomes" id="UP000189670">
    <property type="component" value="Unassembled WGS sequence"/>
</dbReference>
<accession>A0A1V1NVK8</accession>
<comment type="caution">
    <text evidence="1">The sequence shown here is derived from an EMBL/GenBank/DDBJ whole genome shotgun (WGS) entry which is preliminary data.</text>
</comment>
<gene>
    <name evidence="1" type="ORF">OMM_12685</name>
</gene>
<protein>
    <submittedName>
        <fullName evidence="1">Uncharacterized protein</fullName>
    </submittedName>
</protein>
<evidence type="ECO:0000313" key="1">
    <source>
        <dbReference type="EMBL" id="ETR66526.1"/>
    </source>
</evidence>
<evidence type="ECO:0000313" key="2">
    <source>
        <dbReference type="Proteomes" id="UP000189670"/>
    </source>
</evidence>
<feature type="non-terminal residue" evidence="1">
    <location>
        <position position="1"/>
    </location>
</feature>
<dbReference type="EMBL" id="ATBP01001928">
    <property type="protein sequence ID" value="ETR66526.1"/>
    <property type="molecule type" value="Genomic_DNA"/>
</dbReference>
<name>A0A1V1NVK8_9BACT</name>
<reference evidence="2" key="1">
    <citation type="submission" date="2012-11" db="EMBL/GenBank/DDBJ databases">
        <authorList>
            <person name="Lucero-Rivera Y.E."/>
            <person name="Tovar-Ramirez D."/>
        </authorList>
    </citation>
    <scope>NUCLEOTIDE SEQUENCE [LARGE SCALE GENOMIC DNA]</scope>
    <source>
        <strain evidence="2">Araruama</strain>
    </source>
</reference>
<dbReference type="SUPFAM" id="SSF56091">
    <property type="entry name" value="DNA ligase/mRNA capping enzyme, catalytic domain"/>
    <property type="match status" value="1"/>
</dbReference>
<proteinExistence type="predicted"/>
<organism evidence="1 2">
    <name type="scientific">Candidatus Magnetoglobus multicellularis str. Araruama</name>
    <dbReference type="NCBI Taxonomy" id="890399"/>
    <lineage>
        <taxon>Bacteria</taxon>
        <taxon>Pseudomonadati</taxon>
        <taxon>Thermodesulfobacteriota</taxon>
        <taxon>Desulfobacteria</taxon>
        <taxon>Desulfobacterales</taxon>
        <taxon>Desulfobacteraceae</taxon>
        <taxon>Candidatus Magnetoglobus</taxon>
    </lineage>
</organism>
<dbReference type="AlphaFoldDB" id="A0A1V1NVK8"/>
<sequence length="106" mass="12486">NILNHHNYCYYIKSAPEITDYEYDQLYRELLDLEEKYPQFLSLDSPTQRVGTQPVSGFDPYSHKVALKSLANAFNFEELRDFDARLKKNLDLASTELIEYICELKN</sequence>
<dbReference type="Gene3D" id="1.10.287.610">
    <property type="entry name" value="Helix hairpin bin"/>
    <property type="match status" value="1"/>
</dbReference>